<feature type="compositionally biased region" description="Polar residues" evidence="4">
    <location>
        <begin position="543"/>
        <end position="557"/>
    </location>
</feature>
<protein>
    <submittedName>
        <fullName evidence="6">Kinase-like domain-containing protein</fullName>
    </submittedName>
</protein>
<dbReference type="Pfam" id="PF00069">
    <property type="entry name" value="Pkinase"/>
    <property type="match status" value="2"/>
</dbReference>
<reference evidence="6" key="1">
    <citation type="submission" date="2019-10" db="EMBL/GenBank/DDBJ databases">
        <authorList>
            <consortium name="DOE Joint Genome Institute"/>
            <person name="Kuo A."/>
            <person name="Miyauchi S."/>
            <person name="Kiss E."/>
            <person name="Drula E."/>
            <person name="Kohler A."/>
            <person name="Sanchez-Garcia M."/>
            <person name="Andreopoulos B."/>
            <person name="Barry K.W."/>
            <person name="Bonito G."/>
            <person name="Buee M."/>
            <person name="Carver A."/>
            <person name="Chen C."/>
            <person name="Cichocki N."/>
            <person name="Clum A."/>
            <person name="Culley D."/>
            <person name="Crous P.W."/>
            <person name="Fauchery L."/>
            <person name="Girlanda M."/>
            <person name="Hayes R."/>
            <person name="Keri Z."/>
            <person name="LaButti K."/>
            <person name="Lipzen A."/>
            <person name="Lombard V."/>
            <person name="Magnuson J."/>
            <person name="Maillard F."/>
            <person name="Morin E."/>
            <person name="Murat C."/>
            <person name="Nolan M."/>
            <person name="Ohm R."/>
            <person name="Pangilinan J."/>
            <person name="Pereira M."/>
            <person name="Perotto S."/>
            <person name="Peter M."/>
            <person name="Riley R."/>
            <person name="Sitrit Y."/>
            <person name="Stielow B."/>
            <person name="Szollosi G."/>
            <person name="Zifcakova L."/>
            <person name="Stursova M."/>
            <person name="Spatafora J.W."/>
            <person name="Tedersoo L."/>
            <person name="Vaario L.-M."/>
            <person name="Yamada A."/>
            <person name="Yan M."/>
            <person name="Wang P."/>
            <person name="Xu J."/>
            <person name="Bruns T."/>
            <person name="Baldrian P."/>
            <person name="Vilgalys R."/>
            <person name="Henrissat B."/>
            <person name="Grigoriev I.V."/>
            <person name="Hibbett D."/>
            <person name="Nagy L.G."/>
            <person name="Martin F.M."/>
        </authorList>
    </citation>
    <scope>NUCLEOTIDE SEQUENCE</scope>
    <source>
        <strain evidence="6">BED1</strain>
    </source>
</reference>
<feature type="compositionally biased region" description="Low complexity" evidence="4">
    <location>
        <begin position="48"/>
        <end position="59"/>
    </location>
</feature>
<dbReference type="SUPFAM" id="SSF56112">
    <property type="entry name" value="Protein kinase-like (PK-like)"/>
    <property type="match status" value="1"/>
</dbReference>
<keyword evidence="6" id="KW-0808">Transferase</keyword>
<evidence type="ECO:0000313" key="7">
    <source>
        <dbReference type="Proteomes" id="UP001194468"/>
    </source>
</evidence>
<dbReference type="EMBL" id="WHUW01000011">
    <property type="protein sequence ID" value="KAF8441066.1"/>
    <property type="molecule type" value="Genomic_DNA"/>
</dbReference>
<dbReference type="GO" id="GO:0005524">
    <property type="term" value="F:ATP binding"/>
    <property type="evidence" value="ECO:0007669"/>
    <property type="project" value="UniProtKB-UniRule"/>
</dbReference>
<accession>A0AAD4BWB5</accession>
<feature type="region of interest" description="Disordered" evidence="4">
    <location>
        <begin position="1"/>
        <end position="60"/>
    </location>
</feature>
<name>A0AAD4BWB5_BOLED</name>
<evidence type="ECO:0000256" key="4">
    <source>
        <dbReference type="SAM" id="MobiDB-lite"/>
    </source>
</evidence>
<dbReference type="AlphaFoldDB" id="A0AAD4BWB5"/>
<comment type="caution">
    <text evidence="6">The sequence shown here is derived from an EMBL/GenBank/DDBJ whole genome shotgun (WGS) entry which is preliminary data.</text>
</comment>
<feature type="compositionally biased region" description="Polar residues" evidence="4">
    <location>
        <begin position="1"/>
        <end position="16"/>
    </location>
</feature>
<gene>
    <name evidence="6" type="ORF">L210DRAFT_988469</name>
</gene>
<evidence type="ECO:0000259" key="5">
    <source>
        <dbReference type="PROSITE" id="PS50011"/>
    </source>
</evidence>
<dbReference type="PROSITE" id="PS00107">
    <property type="entry name" value="PROTEIN_KINASE_ATP"/>
    <property type="match status" value="1"/>
</dbReference>
<evidence type="ECO:0000313" key="6">
    <source>
        <dbReference type="EMBL" id="KAF8441066.1"/>
    </source>
</evidence>
<sequence>MDTLTNPWDTFFNVPQHSDGHRRSPAGPSRPDLDQQTSQTLLREESSSSDSFPFPQPQEDNLSPAAMFLAAFTPPIQSQSTRMPDDEGEMVAGYTLGPVIGLGGFSTIRRAFSPSGGVVAIKIVRRSDVQRQSNPSLIRKRLDHETEVWSSLSHEHILPLFSTEHRSYADFYVMLFCPAGSLFDILKRDGSPALPHDDAGMMFRQVVRGVRYLHEIAGYVHRDIKLENVLVDEMGVCRICDFGLTLKIGESDYEQRVDDSDGPPIHRHRSAIHHTVRQSKALLPAHASILRHGPRRHRTSTPIGDHSPAPVHPAHAFQPGSLPYTAPELLSPQTHGRHHGANPAQDIWALGCLLYALLTGRLPFSDPFEPRLTMKILHGVYDMPSNIGRGAARVLRGCLEHDVPHRWNIAMVDDIAWDIGLGEADEASVSHADDYEFVHCHTQPPSSRRRRSRSRSADFPSVGGPSCRPRRSLSRTSATTSSSLSTRSTSRSVSRSRATYLPLAAACDDVERPPTSLDIRGSAPMSPASLIERGRSPKKAGPRQSTRFVPSIGTSTTRSDRGCEPSGRELYSATDVLDSTARWASALGLNAIAEVTTHLNGASSPAIQELRRIHAQRSGGSKGSKRAESTPPVSSVWPARRSRAGVKDDSSLLSLGESCTGRAFLREPSATPIPIVRKTGTRSRSEGYENTARRPF</sequence>
<dbReference type="InterPro" id="IPR000719">
    <property type="entry name" value="Prot_kinase_dom"/>
</dbReference>
<dbReference type="GO" id="GO:0005737">
    <property type="term" value="C:cytoplasm"/>
    <property type="evidence" value="ECO:0007669"/>
    <property type="project" value="TreeGrafter"/>
</dbReference>
<dbReference type="GO" id="GO:0004674">
    <property type="term" value="F:protein serine/threonine kinase activity"/>
    <property type="evidence" value="ECO:0007669"/>
    <property type="project" value="TreeGrafter"/>
</dbReference>
<dbReference type="SMART" id="SM00220">
    <property type="entry name" value="S_TKc"/>
    <property type="match status" value="1"/>
</dbReference>
<reference evidence="6" key="2">
    <citation type="journal article" date="2020" name="Nat. Commun.">
        <title>Large-scale genome sequencing of mycorrhizal fungi provides insights into the early evolution of symbiotic traits.</title>
        <authorList>
            <person name="Miyauchi S."/>
            <person name="Kiss E."/>
            <person name="Kuo A."/>
            <person name="Drula E."/>
            <person name="Kohler A."/>
            <person name="Sanchez-Garcia M."/>
            <person name="Morin E."/>
            <person name="Andreopoulos B."/>
            <person name="Barry K.W."/>
            <person name="Bonito G."/>
            <person name="Buee M."/>
            <person name="Carver A."/>
            <person name="Chen C."/>
            <person name="Cichocki N."/>
            <person name="Clum A."/>
            <person name="Culley D."/>
            <person name="Crous P.W."/>
            <person name="Fauchery L."/>
            <person name="Girlanda M."/>
            <person name="Hayes R.D."/>
            <person name="Keri Z."/>
            <person name="LaButti K."/>
            <person name="Lipzen A."/>
            <person name="Lombard V."/>
            <person name="Magnuson J."/>
            <person name="Maillard F."/>
            <person name="Murat C."/>
            <person name="Nolan M."/>
            <person name="Ohm R.A."/>
            <person name="Pangilinan J."/>
            <person name="Pereira M.F."/>
            <person name="Perotto S."/>
            <person name="Peter M."/>
            <person name="Pfister S."/>
            <person name="Riley R."/>
            <person name="Sitrit Y."/>
            <person name="Stielow J.B."/>
            <person name="Szollosi G."/>
            <person name="Zifcakova L."/>
            <person name="Stursova M."/>
            <person name="Spatafora J.W."/>
            <person name="Tedersoo L."/>
            <person name="Vaario L.M."/>
            <person name="Yamada A."/>
            <person name="Yan M."/>
            <person name="Wang P."/>
            <person name="Xu J."/>
            <person name="Bruns T."/>
            <person name="Baldrian P."/>
            <person name="Vilgalys R."/>
            <person name="Dunand C."/>
            <person name="Henrissat B."/>
            <person name="Grigoriev I.V."/>
            <person name="Hibbett D."/>
            <person name="Nagy L.G."/>
            <person name="Martin F.M."/>
        </authorList>
    </citation>
    <scope>NUCLEOTIDE SEQUENCE</scope>
    <source>
        <strain evidence="6">BED1</strain>
    </source>
</reference>
<dbReference type="GO" id="GO:0035556">
    <property type="term" value="P:intracellular signal transduction"/>
    <property type="evidence" value="ECO:0007669"/>
    <property type="project" value="TreeGrafter"/>
</dbReference>
<dbReference type="PANTHER" id="PTHR24346">
    <property type="entry name" value="MAP/MICROTUBULE AFFINITY-REGULATING KINASE"/>
    <property type="match status" value="1"/>
</dbReference>
<evidence type="ECO:0000256" key="1">
    <source>
        <dbReference type="ARBA" id="ARBA00022741"/>
    </source>
</evidence>
<dbReference type="InterPro" id="IPR011009">
    <property type="entry name" value="Kinase-like_dom_sf"/>
</dbReference>
<keyword evidence="1 3" id="KW-0547">Nucleotide-binding</keyword>
<feature type="compositionally biased region" description="Low complexity" evidence="4">
    <location>
        <begin position="474"/>
        <end position="495"/>
    </location>
</feature>
<dbReference type="Gene3D" id="1.10.510.10">
    <property type="entry name" value="Transferase(Phosphotransferase) domain 1"/>
    <property type="match status" value="2"/>
</dbReference>
<evidence type="ECO:0000256" key="3">
    <source>
        <dbReference type="PROSITE-ProRule" id="PRU10141"/>
    </source>
</evidence>
<keyword evidence="6" id="KW-0418">Kinase</keyword>
<dbReference type="GO" id="GO:0000226">
    <property type="term" value="P:microtubule cytoskeleton organization"/>
    <property type="evidence" value="ECO:0007669"/>
    <property type="project" value="TreeGrafter"/>
</dbReference>
<dbReference type="PANTHER" id="PTHR24346:SF76">
    <property type="entry name" value="NON-SPECIFIC SERINE_THREONINE PROTEIN KINASE"/>
    <property type="match status" value="1"/>
</dbReference>
<organism evidence="6 7">
    <name type="scientific">Boletus edulis BED1</name>
    <dbReference type="NCBI Taxonomy" id="1328754"/>
    <lineage>
        <taxon>Eukaryota</taxon>
        <taxon>Fungi</taxon>
        <taxon>Dikarya</taxon>
        <taxon>Basidiomycota</taxon>
        <taxon>Agaricomycotina</taxon>
        <taxon>Agaricomycetes</taxon>
        <taxon>Agaricomycetidae</taxon>
        <taxon>Boletales</taxon>
        <taxon>Boletineae</taxon>
        <taxon>Boletaceae</taxon>
        <taxon>Boletoideae</taxon>
        <taxon>Boletus</taxon>
    </lineage>
</organism>
<dbReference type="InterPro" id="IPR017441">
    <property type="entry name" value="Protein_kinase_ATP_BS"/>
</dbReference>
<feature type="region of interest" description="Disordered" evidence="4">
    <location>
        <begin position="665"/>
        <end position="696"/>
    </location>
</feature>
<feature type="binding site" evidence="3">
    <location>
        <position position="122"/>
    </location>
    <ligand>
        <name>ATP</name>
        <dbReference type="ChEBI" id="CHEBI:30616"/>
    </ligand>
</feature>
<proteinExistence type="predicted"/>
<feature type="compositionally biased region" description="Basic and acidic residues" evidence="4">
    <location>
        <begin position="558"/>
        <end position="567"/>
    </location>
</feature>
<feature type="region of interest" description="Disordered" evidence="4">
    <location>
        <begin position="511"/>
        <end position="567"/>
    </location>
</feature>
<dbReference type="InterPro" id="IPR008271">
    <property type="entry name" value="Ser/Thr_kinase_AS"/>
</dbReference>
<feature type="region of interest" description="Disordered" evidence="4">
    <location>
        <begin position="440"/>
        <end position="495"/>
    </location>
</feature>
<keyword evidence="2 3" id="KW-0067">ATP-binding</keyword>
<feature type="region of interest" description="Disordered" evidence="4">
    <location>
        <begin position="615"/>
        <end position="652"/>
    </location>
</feature>
<evidence type="ECO:0000256" key="2">
    <source>
        <dbReference type="ARBA" id="ARBA00022840"/>
    </source>
</evidence>
<dbReference type="PROSITE" id="PS00108">
    <property type="entry name" value="PROTEIN_KINASE_ST"/>
    <property type="match status" value="1"/>
</dbReference>
<dbReference type="Proteomes" id="UP001194468">
    <property type="component" value="Unassembled WGS sequence"/>
</dbReference>
<feature type="domain" description="Protein kinase" evidence="5">
    <location>
        <begin position="94"/>
        <end position="421"/>
    </location>
</feature>
<keyword evidence="7" id="KW-1185">Reference proteome</keyword>
<dbReference type="PROSITE" id="PS50011">
    <property type="entry name" value="PROTEIN_KINASE_DOM"/>
    <property type="match status" value="1"/>
</dbReference>